<dbReference type="GO" id="GO:0008168">
    <property type="term" value="F:methyltransferase activity"/>
    <property type="evidence" value="ECO:0007669"/>
    <property type="project" value="UniProtKB-KW"/>
</dbReference>
<reference evidence="2" key="1">
    <citation type="submission" date="2023-06" db="EMBL/GenBank/DDBJ databases">
        <authorList>
            <person name="Zeman M."/>
            <person name="Kubasova T."/>
            <person name="Jahodarova E."/>
            <person name="Nykrynova M."/>
            <person name="Rychlik I."/>
        </authorList>
    </citation>
    <scope>NUCLEOTIDE SEQUENCE</scope>
    <source>
        <strain evidence="2">15_COKtk</strain>
    </source>
</reference>
<gene>
    <name evidence="2" type="ORF">QVN40_00245</name>
</gene>
<comment type="caution">
    <text evidence="2">The sequence shown here is derived from an EMBL/GenBank/DDBJ whole genome shotgun (WGS) entry which is preliminary data.</text>
</comment>
<evidence type="ECO:0000313" key="3">
    <source>
        <dbReference type="Proteomes" id="UP001168505"/>
    </source>
</evidence>
<name>A0AAW7JT25_9ACTN</name>
<proteinExistence type="predicted"/>
<protein>
    <submittedName>
        <fullName evidence="2">Class I SAM-dependent methyltransferase</fullName>
        <ecNumber evidence="2">2.1.-.-</ecNumber>
    </submittedName>
</protein>
<evidence type="ECO:0000259" key="1">
    <source>
        <dbReference type="Pfam" id="PF13649"/>
    </source>
</evidence>
<dbReference type="RefSeq" id="WP_289826341.1">
    <property type="nucleotide sequence ID" value="NZ_JAUEIR010000001.1"/>
</dbReference>
<reference evidence="2" key="2">
    <citation type="submission" date="2023-08" db="EMBL/GenBank/DDBJ databases">
        <title>Identification and characterization of horizontal gene transfer across gut microbiota members of farm animals based on homology search.</title>
        <authorList>
            <person name="Schwarzerova J."/>
            <person name="Nykrynova M."/>
            <person name="Jureckova K."/>
            <person name="Cejkova D."/>
            <person name="Rychlik I."/>
        </authorList>
    </citation>
    <scope>NUCLEOTIDE SEQUENCE</scope>
    <source>
        <strain evidence="2">15_COKtk</strain>
    </source>
</reference>
<keyword evidence="2" id="KW-0808">Transferase</keyword>
<organism evidence="2 3">
    <name type="scientific">Collinsella ihumii</name>
    <dbReference type="NCBI Taxonomy" id="1720204"/>
    <lineage>
        <taxon>Bacteria</taxon>
        <taxon>Bacillati</taxon>
        <taxon>Actinomycetota</taxon>
        <taxon>Coriobacteriia</taxon>
        <taxon>Coriobacteriales</taxon>
        <taxon>Coriobacteriaceae</taxon>
        <taxon>Collinsella</taxon>
    </lineage>
</organism>
<dbReference type="GO" id="GO:0032259">
    <property type="term" value="P:methylation"/>
    <property type="evidence" value="ECO:0007669"/>
    <property type="project" value="UniProtKB-KW"/>
</dbReference>
<evidence type="ECO:0000313" key="2">
    <source>
        <dbReference type="EMBL" id="MDN0068133.1"/>
    </source>
</evidence>
<dbReference type="EC" id="2.1.-.-" evidence="2"/>
<dbReference type="Proteomes" id="UP001168505">
    <property type="component" value="Unassembled WGS sequence"/>
</dbReference>
<dbReference type="EMBL" id="JAUEIR010000001">
    <property type="protein sequence ID" value="MDN0068133.1"/>
    <property type="molecule type" value="Genomic_DNA"/>
</dbReference>
<accession>A0AAW7JT25</accession>
<keyword evidence="2" id="KW-0489">Methyltransferase</keyword>
<dbReference type="Gene3D" id="3.40.50.150">
    <property type="entry name" value="Vaccinia Virus protein VP39"/>
    <property type="match status" value="1"/>
</dbReference>
<feature type="domain" description="Methyltransferase" evidence="1">
    <location>
        <begin position="63"/>
        <end position="143"/>
    </location>
</feature>
<dbReference type="SUPFAM" id="SSF53335">
    <property type="entry name" value="S-adenosyl-L-methionine-dependent methyltransferases"/>
    <property type="match status" value="1"/>
</dbReference>
<dbReference type="Pfam" id="PF13649">
    <property type="entry name" value="Methyltransf_25"/>
    <property type="match status" value="1"/>
</dbReference>
<dbReference type="CDD" id="cd02440">
    <property type="entry name" value="AdoMet_MTases"/>
    <property type="match status" value="1"/>
</dbReference>
<dbReference type="AlphaFoldDB" id="A0AAW7JT25"/>
<dbReference type="InterPro" id="IPR041698">
    <property type="entry name" value="Methyltransf_25"/>
</dbReference>
<dbReference type="InterPro" id="IPR029063">
    <property type="entry name" value="SAM-dependent_MTases_sf"/>
</dbReference>
<sequence>MRTKQSLFAEDERRDIAACGRSLACSRPAARSAEGAHEPTPTPHFVLDELFSHLAFDEGSQLLDVGCGTGRVLAYFASRGFSGAAVGVELDGDLVTRASSWIGRFPQLSVRCANVLDEPLGAYTHIYLFNPFDTPVLARFLDKIEEEIAHPVTVIHMSDNGERYAYAGRPGWSIERQGAFQWFEGVQVFGYPQTYTIWSYSGRAALSALDNDKKILD</sequence>